<name>A0ABX0ZBC4_9ACTN</name>
<proteinExistence type="predicted"/>
<evidence type="ECO:0000313" key="3">
    <source>
        <dbReference type="Proteomes" id="UP000783871"/>
    </source>
</evidence>
<gene>
    <name evidence="2" type="ORF">HCJ94_23145</name>
</gene>
<keyword evidence="3" id="KW-1185">Reference proteome</keyword>
<reference evidence="2 3" key="1">
    <citation type="submission" date="2020-03" db="EMBL/GenBank/DDBJ databases">
        <title>WGS of actinomycetes isolated from Thailand.</title>
        <authorList>
            <person name="Thawai C."/>
        </authorList>
    </citation>
    <scope>NUCLEOTIDE SEQUENCE [LARGE SCALE GENOMIC DNA]</scope>
    <source>
        <strain evidence="2 3">HSS6-12</strain>
    </source>
</reference>
<sequence>MRDFSNLQWPEAPFGAEQRPFGRRWDMLAAFAIDWAEQASGLREVPVAAATVYLRVRRHGSAYDISGDTLQIGFRATVLDHLAEAPNLLALTDRALTRARRHAVILAGHALGQDLTRMMLLSTTPLRGAAGVAEAWANRSAKGRGLALMIDTSVEASQTGAALDMPTAPLPAPMPDEPASAATAARTVLARALAIGLTAAVQAGRYRWEGTFPVADAIDRAAWDVLDPANTVTTPPDTTRRAPTPVET</sequence>
<dbReference type="RefSeq" id="WP_168003150.1">
    <property type="nucleotide sequence ID" value="NZ_JAATEO010000029.1"/>
</dbReference>
<dbReference type="Proteomes" id="UP000783871">
    <property type="component" value="Unassembled WGS sequence"/>
</dbReference>
<protein>
    <submittedName>
        <fullName evidence="2">Uncharacterized protein</fullName>
    </submittedName>
</protein>
<evidence type="ECO:0000256" key="1">
    <source>
        <dbReference type="SAM" id="MobiDB-lite"/>
    </source>
</evidence>
<organism evidence="2 3">
    <name type="scientific">Micromonospora thermarum</name>
    <dbReference type="NCBI Taxonomy" id="2720024"/>
    <lineage>
        <taxon>Bacteria</taxon>
        <taxon>Bacillati</taxon>
        <taxon>Actinomycetota</taxon>
        <taxon>Actinomycetes</taxon>
        <taxon>Micromonosporales</taxon>
        <taxon>Micromonosporaceae</taxon>
        <taxon>Micromonospora</taxon>
    </lineage>
</organism>
<feature type="region of interest" description="Disordered" evidence="1">
    <location>
        <begin position="229"/>
        <end position="248"/>
    </location>
</feature>
<accession>A0ABX0ZBC4</accession>
<dbReference type="EMBL" id="JAATEO010000029">
    <property type="protein sequence ID" value="NJP34798.1"/>
    <property type="molecule type" value="Genomic_DNA"/>
</dbReference>
<comment type="caution">
    <text evidence="2">The sequence shown here is derived from an EMBL/GenBank/DDBJ whole genome shotgun (WGS) entry which is preliminary data.</text>
</comment>
<evidence type="ECO:0000313" key="2">
    <source>
        <dbReference type="EMBL" id="NJP34798.1"/>
    </source>
</evidence>